<dbReference type="GO" id="GO:0030422">
    <property type="term" value="P:siRNA processing"/>
    <property type="evidence" value="ECO:0007669"/>
    <property type="project" value="TreeGrafter"/>
</dbReference>
<comment type="caution">
    <text evidence="2">The sequence shown here is derived from an EMBL/GenBank/DDBJ whole genome shotgun (WGS) entry which is preliminary data.</text>
</comment>
<evidence type="ECO:0000259" key="1">
    <source>
        <dbReference type="Pfam" id="PF05183"/>
    </source>
</evidence>
<dbReference type="InterPro" id="IPR057596">
    <property type="entry name" value="RDRP_core"/>
</dbReference>
<sequence>MISNNHFNVTRIPSKNNKPMIEVTEISDGQSNHSAHAEEKNLLSTIVNNANSKSAPIILTIIKFRQLNIDNAHTMNSDEEFQQTASFLIDMFEHLDCTALIHPNYFRSHLILKIIIKFCSKSISNDTSFLLNVLGELQKIFRHPTVPRLLIEFPFNTMNRLMSEIFAEMHVQCNFFKLKLNSLSIGSIVNLSHYVNRLNILTESSIDIDFNRKMLRLHFFVNKMANDDLGYRMEINFESIKFLALDLSHFSDLNNVRFYLELNAAPFLFTGIKIKDGRNKTWKPHWNRIKDFLGCFHGKTESFKPLLLDQPFQNDPALLGYGLGYRLDVRTKNSLQVLLYLSYTCKETNPTFSLYICSIKDAQCAVQMNMEQISHMINKNFYDDFAINYACNALFFKSYAIIDSLAYEDYPQKMIRFFNQIKKLRSEESSSFVEEIFYSLCSSCENRIFDLIADLDFLKNEKRQILAVKQKKDYNRHDHVLMRRVNLTPCRIEFFRPMILLRSRFANIANLDYALRLTISEDNNKQLCAYLSDTDFIKKNIKPHLLKGIKLSDRLFEFLGSSSSQMRDSGIIFYARDDKQPPLTADAIREMIGDLSQYKRKVAKYISRLGLIFSQAMTFYPYDKSTMVVKTSDLTTKNKEFCFSDGIGIISKSLAEKFLPLLRIPSNYFPSAFQIRHGGCKGMLVCYEDFKKDVIIFRDSMIKFQSEDYNLGILKFSMARLLYLNRPFIQILDQQRVPSHVFHKIFTESTKSITDALMFEKDALKLIMTYNNRNLPYKKLYAAGLSILNEPFMRRILYHLIRYRLKELKTRVRIPLPHTIGRIAFGVIDENRKLEPGEIFFQYSELDSQNCPTGKTFIIENEIVMVTKFPCLSLGDVRKFRAVNIPGLSHIKDCLVFPAKGDRPHTDEMGGSDLDGDEFAIVWRSDLIFPGDNYKPMDFTAESSQELSSDLSINDIVDFYCDFLLENNVGQIANCHLMFSDFHPKGLYSEECEELAKKYSISLDFQKNGVNATLNMKYKPNKNWVRPDFMEKHEFNNCYLSSKILGQFYRNCRLLENMIFMSDHNLLSLEENSFQKQLPNLTIDGWTKFQTDANETFIEYCHFAIETMEMMGIDSEAAMISNVYEDKSDASGLVFDKLFQYFNNKYKLQAETKSESERLLLTSAWYTICFKKCHLLQYHYRNQPLLGLPFLIPDELIKLIAYKRKQDTLEVNKDIISPYPLDDGIIQFTCYLIMYWIDKFNVLFNYQMKPVLTIQKLDKWITISERELLKNFIQKKLTEKDITKIRNEFSNHYQSNAINDRQKSIILLFNYFLYWMYDLCNYANEIIRTKRLDELMFLRYSVFAIDFVNIINSGIQHRHLSGQELSEIYCKQLDDKFHKLNAIQPKKSKFSLINVVQPIDKMDLNFFKKIKLFTGAIYKMDVFDQENFRIMSGSFDVTKFYKDLSVMPQSWLHYPYDVNNKNCNNLKLYQIEYFTIEVIGFRSTISLLRLLLGHPDFYKNIYQKIQLPTPENVKIYNQQQYQPNQQQIYFGPITSNRSNQSNTFRIGIIFTKQSHTEFHHAIFRYIIKYFNNRLQQHQAIPTLNSLSSAIKNHYHHQQQNTMYSPSQQSIQHPYNHFQTTTTTTSTTEHPSSSTMLSSQIKMVPLISHIDHDNPFQVIQELI</sequence>
<feature type="domain" description="RDRP core" evidence="1">
    <location>
        <begin position="488"/>
        <end position="1051"/>
    </location>
</feature>
<reference evidence="2" key="2">
    <citation type="journal article" date="2021" name="World Allergy Organ. J.">
        <title>Chromosome-level assembly of Dermatophagoides farinae genome and transcriptome reveals two novel allergens Der f 37 and Der f 39.</title>
        <authorList>
            <person name="Chen J."/>
            <person name="Cai Z."/>
            <person name="Fan D."/>
            <person name="Hu J."/>
            <person name="Hou Y."/>
            <person name="He Y."/>
            <person name="Zhang Z."/>
            <person name="Zhao Z."/>
            <person name="Gao P."/>
            <person name="Hu W."/>
            <person name="Sun J."/>
            <person name="Li J."/>
            <person name="Ji K."/>
        </authorList>
    </citation>
    <scope>NUCLEOTIDE SEQUENCE</scope>
    <source>
        <strain evidence="2">JKM2019</strain>
    </source>
</reference>
<name>A0A9D4P7A0_DERFA</name>
<accession>A0A9D4P7A0</accession>
<evidence type="ECO:0000313" key="2">
    <source>
        <dbReference type="EMBL" id="KAH7645971.1"/>
    </source>
</evidence>
<dbReference type="Pfam" id="PF05183">
    <property type="entry name" value="RdRP"/>
    <property type="match status" value="1"/>
</dbReference>
<dbReference type="GO" id="GO:0003968">
    <property type="term" value="F:RNA-directed RNA polymerase activity"/>
    <property type="evidence" value="ECO:0007669"/>
    <property type="project" value="UniProtKB-KW"/>
</dbReference>
<keyword evidence="2" id="KW-0808">Transferase</keyword>
<dbReference type="InterPro" id="IPR007855">
    <property type="entry name" value="RDRP"/>
</dbReference>
<organism evidence="2">
    <name type="scientific">Dermatophagoides farinae</name>
    <name type="common">American house dust mite</name>
    <dbReference type="NCBI Taxonomy" id="6954"/>
    <lineage>
        <taxon>Eukaryota</taxon>
        <taxon>Metazoa</taxon>
        <taxon>Ecdysozoa</taxon>
        <taxon>Arthropoda</taxon>
        <taxon>Chelicerata</taxon>
        <taxon>Arachnida</taxon>
        <taxon>Acari</taxon>
        <taxon>Acariformes</taxon>
        <taxon>Sarcoptiformes</taxon>
        <taxon>Astigmata</taxon>
        <taxon>Psoroptidia</taxon>
        <taxon>Analgoidea</taxon>
        <taxon>Pyroglyphidae</taxon>
        <taxon>Dermatophagoidinae</taxon>
        <taxon>Dermatophagoides</taxon>
    </lineage>
</organism>
<dbReference type="PANTHER" id="PTHR23079:SF55">
    <property type="entry name" value="RNA-DIRECTED RNA POLYMERASE"/>
    <property type="match status" value="1"/>
</dbReference>
<gene>
    <name evidence="2" type="ORF">HUG17_1509</name>
</gene>
<keyword evidence="2" id="KW-0696">RNA-directed RNA polymerase</keyword>
<dbReference type="Proteomes" id="UP000828236">
    <property type="component" value="Unassembled WGS sequence"/>
</dbReference>
<reference evidence="2" key="1">
    <citation type="submission" date="2020-06" db="EMBL/GenBank/DDBJ databases">
        <authorList>
            <person name="Ji K."/>
            <person name="Li J."/>
        </authorList>
    </citation>
    <scope>NUCLEOTIDE SEQUENCE</scope>
    <source>
        <strain evidence="2">JKM2019</strain>
        <tissue evidence="2">Whole body</tissue>
    </source>
</reference>
<dbReference type="EMBL" id="SDOV01000001">
    <property type="protein sequence ID" value="KAH7645971.1"/>
    <property type="molecule type" value="Genomic_DNA"/>
</dbReference>
<proteinExistence type="predicted"/>
<keyword evidence="2" id="KW-0548">Nucleotidyltransferase</keyword>
<dbReference type="GO" id="GO:0003723">
    <property type="term" value="F:RNA binding"/>
    <property type="evidence" value="ECO:0007669"/>
    <property type="project" value="UniProtKB-KW"/>
</dbReference>
<protein>
    <submittedName>
        <fullName evidence="2">Rna-dependent rna polymerase 1-like protein</fullName>
    </submittedName>
</protein>
<dbReference type="Gene3D" id="3.40.50.2300">
    <property type="match status" value="1"/>
</dbReference>
<dbReference type="PANTHER" id="PTHR23079">
    <property type="entry name" value="RNA-DEPENDENT RNA POLYMERASE"/>
    <property type="match status" value="1"/>
</dbReference>
<dbReference type="GO" id="GO:0031380">
    <property type="term" value="C:nuclear RNA-directed RNA polymerase complex"/>
    <property type="evidence" value="ECO:0007669"/>
    <property type="project" value="TreeGrafter"/>
</dbReference>